<dbReference type="AlphaFoldDB" id="A0AAV3ZG56"/>
<protein>
    <submittedName>
        <fullName evidence="2">Uncharacterized protein</fullName>
    </submittedName>
</protein>
<evidence type="ECO:0000256" key="1">
    <source>
        <dbReference type="SAM" id="MobiDB-lite"/>
    </source>
</evidence>
<evidence type="ECO:0000313" key="2">
    <source>
        <dbReference type="EMBL" id="GFN92873.1"/>
    </source>
</evidence>
<keyword evidence="3" id="KW-1185">Reference proteome</keyword>
<feature type="compositionally biased region" description="Low complexity" evidence="1">
    <location>
        <begin position="186"/>
        <end position="198"/>
    </location>
</feature>
<accession>A0AAV3ZG56</accession>
<feature type="region of interest" description="Disordered" evidence="1">
    <location>
        <begin position="251"/>
        <end position="352"/>
    </location>
</feature>
<feature type="compositionally biased region" description="Polar residues" evidence="1">
    <location>
        <begin position="125"/>
        <end position="149"/>
    </location>
</feature>
<dbReference type="EMBL" id="BLXT01002301">
    <property type="protein sequence ID" value="GFN92873.1"/>
    <property type="molecule type" value="Genomic_DNA"/>
</dbReference>
<feature type="region of interest" description="Disordered" evidence="1">
    <location>
        <begin position="125"/>
        <end position="215"/>
    </location>
</feature>
<gene>
    <name evidence="2" type="ORF">PoB_001937900</name>
</gene>
<feature type="compositionally biased region" description="Polar residues" evidence="1">
    <location>
        <begin position="44"/>
        <end position="55"/>
    </location>
</feature>
<organism evidence="2 3">
    <name type="scientific">Plakobranchus ocellatus</name>
    <dbReference type="NCBI Taxonomy" id="259542"/>
    <lineage>
        <taxon>Eukaryota</taxon>
        <taxon>Metazoa</taxon>
        <taxon>Spiralia</taxon>
        <taxon>Lophotrochozoa</taxon>
        <taxon>Mollusca</taxon>
        <taxon>Gastropoda</taxon>
        <taxon>Heterobranchia</taxon>
        <taxon>Euthyneura</taxon>
        <taxon>Panpulmonata</taxon>
        <taxon>Sacoglossa</taxon>
        <taxon>Placobranchoidea</taxon>
        <taxon>Plakobranchidae</taxon>
        <taxon>Plakobranchus</taxon>
    </lineage>
</organism>
<feature type="compositionally biased region" description="Basic residues" evidence="1">
    <location>
        <begin position="264"/>
        <end position="278"/>
    </location>
</feature>
<feature type="compositionally biased region" description="Acidic residues" evidence="1">
    <location>
        <begin position="157"/>
        <end position="169"/>
    </location>
</feature>
<sequence>MSSYALSVTPPHDRQHYFYHLHHNHLGSNAPLSATDTRNDDFNNENSNSPGPNYISSDGVDSSYYSNFNNGHHLYHHSLNSRFDHLHQHYSYSHRHPTFFGYQTRPDFSVNHLLDLKRHATAFNQDSDSTNESRVLNTSVSNSLCNNTSTGGGEAKEEAEGEEDEEDDSNSSVDKKPSLLHIDNCSTNPSTTTASNNTCKAHDGNNNKNDNSNNSCEKTTCPNNNFTPKHPSETGMYATGDPEILTQLQGQVSMQHQTPTQHNQYHHHHQHHHHHHHNQQQNGSLHPFTSGLASATPTSTRNTSSYTGQNSPDVTNRSRPSSPSDNKPYDQAGMLSSGYNRNSNTITSPSSSINNSISSIYGPEDDNNGSIIAYFWLTIETIIIPPSLSVLAGTDIGDHAPPSQSVLGLPFTAVVLPLPITRADGKSSLTIVRHLVPSPDMRSQSLGRACTRQVPRMYSR</sequence>
<name>A0AAV3ZG56_9GAST</name>
<reference evidence="2 3" key="1">
    <citation type="journal article" date="2021" name="Elife">
        <title>Chloroplast acquisition without the gene transfer in kleptoplastic sea slugs, Plakobranchus ocellatus.</title>
        <authorList>
            <person name="Maeda T."/>
            <person name="Takahashi S."/>
            <person name="Yoshida T."/>
            <person name="Shimamura S."/>
            <person name="Takaki Y."/>
            <person name="Nagai Y."/>
            <person name="Toyoda A."/>
            <person name="Suzuki Y."/>
            <person name="Arimoto A."/>
            <person name="Ishii H."/>
            <person name="Satoh N."/>
            <person name="Nishiyama T."/>
            <person name="Hasebe M."/>
            <person name="Maruyama T."/>
            <person name="Minagawa J."/>
            <person name="Obokata J."/>
            <person name="Shigenobu S."/>
        </authorList>
    </citation>
    <scope>NUCLEOTIDE SEQUENCE [LARGE SCALE GENOMIC DNA]</scope>
</reference>
<feature type="compositionally biased region" description="Polar residues" evidence="1">
    <location>
        <begin position="291"/>
        <end position="325"/>
    </location>
</feature>
<feature type="region of interest" description="Disordered" evidence="1">
    <location>
        <begin position="30"/>
        <end position="55"/>
    </location>
</feature>
<feature type="compositionally biased region" description="Low complexity" evidence="1">
    <location>
        <begin position="342"/>
        <end position="352"/>
    </location>
</feature>
<feature type="compositionally biased region" description="Low complexity" evidence="1">
    <location>
        <begin position="206"/>
        <end position="215"/>
    </location>
</feature>
<dbReference type="Proteomes" id="UP000735302">
    <property type="component" value="Unassembled WGS sequence"/>
</dbReference>
<proteinExistence type="predicted"/>
<evidence type="ECO:0000313" key="3">
    <source>
        <dbReference type="Proteomes" id="UP000735302"/>
    </source>
</evidence>
<comment type="caution">
    <text evidence="2">The sequence shown here is derived from an EMBL/GenBank/DDBJ whole genome shotgun (WGS) entry which is preliminary data.</text>
</comment>